<comment type="caution">
    <text evidence="2">The sequence shown here is derived from an EMBL/GenBank/DDBJ whole genome shotgun (WGS) entry which is preliminary data.</text>
</comment>
<proteinExistence type="predicted"/>
<organism evidence="2 3">
    <name type="scientific">Acidocella aminolytica 101 = DSM 11237</name>
    <dbReference type="NCBI Taxonomy" id="1120923"/>
    <lineage>
        <taxon>Bacteria</taxon>
        <taxon>Pseudomonadati</taxon>
        <taxon>Pseudomonadota</taxon>
        <taxon>Alphaproteobacteria</taxon>
        <taxon>Acetobacterales</taxon>
        <taxon>Acidocellaceae</taxon>
        <taxon>Acidocella</taxon>
    </lineage>
</organism>
<dbReference type="STRING" id="1120923.SAMN02746095_00788"/>
<name>A0A0D6PGM9_9PROT</name>
<dbReference type="EMBL" id="BANC01000034">
    <property type="protein sequence ID" value="GAN79994.1"/>
    <property type="molecule type" value="Genomic_DNA"/>
</dbReference>
<dbReference type="Proteomes" id="UP000032668">
    <property type="component" value="Unassembled WGS sequence"/>
</dbReference>
<dbReference type="AlphaFoldDB" id="A0A0D6PGM9"/>
<keyword evidence="3" id="KW-1185">Reference proteome</keyword>
<dbReference type="InterPro" id="IPR008490">
    <property type="entry name" value="Transposase_InsH_N"/>
</dbReference>
<sequence>MLKRSTLWHTSLEFVSLKQMVPADHLLRNIERVIGISFVHNRVAGCSAKIWATRTLIVFVAHYAGLYCPDNGRLPLDPTLMFKALFIGDLLGRRSERQLLREIEVDLVS</sequence>
<accession>A0A0D6PGM9</accession>
<protein>
    <submittedName>
        <fullName evidence="2">Transposase</fullName>
    </submittedName>
</protein>
<evidence type="ECO:0000313" key="3">
    <source>
        <dbReference type="Proteomes" id="UP000032668"/>
    </source>
</evidence>
<gene>
    <name evidence="2" type="ORF">Aam_034_138</name>
</gene>
<dbReference type="OrthoDB" id="9774608at2"/>
<evidence type="ECO:0000313" key="2">
    <source>
        <dbReference type="EMBL" id="GAN79994.1"/>
    </source>
</evidence>
<dbReference type="Pfam" id="PF05598">
    <property type="entry name" value="DUF772"/>
    <property type="match status" value="1"/>
</dbReference>
<evidence type="ECO:0000259" key="1">
    <source>
        <dbReference type="Pfam" id="PF05598"/>
    </source>
</evidence>
<reference evidence="2 3" key="1">
    <citation type="submission" date="2012-11" db="EMBL/GenBank/DDBJ databases">
        <title>Whole genome sequence of Acidocella aminolytica 101 = DSM 11237.</title>
        <authorList>
            <person name="Azuma Y."/>
            <person name="Higashiura N."/>
            <person name="Hirakawa H."/>
            <person name="Matsushita K."/>
        </authorList>
    </citation>
    <scope>NUCLEOTIDE SEQUENCE [LARGE SCALE GENOMIC DNA]</scope>
    <source>
        <strain evidence="3">101 / DSM 11237</strain>
    </source>
</reference>
<feature type="domain" description="Transposase InsH N-terminal" evidence="1">
    <location>
        <begin position="61"/>
        <end position="107"/>
    </location>
</feature>